<proteinExistence type="predicted"/>
<dbReference type="AlphaFoldDB" id="A0A0X8XA43"/>
<protein>
    <submittedName>
        <fullName evidence="1">Phosphate-specific outer membrane porin OprP</fullName>
    </submittedName>
</protein>
<name>A0A0X8XA43_HALHR</name>
<dbReference type="Proteomes" id="UP000218890">
    <property type="component" value="Chromosome"/>
</dbReference>
<gene>
    <name evidence="1" type="primary">oprO</name>
    <name evidence="1" type="ORF">HH1059_09960</name>
</gene>
<dbReference type="EMBL" id="AP017372">
    <property type="protein sequence ID" value="BAU57693.2"/>
    <property type="molecule type" value="Genomic_DNA"/>
</dbReference>
<dbReference type="InterPro" id="IPR023614">
    <property type="entry name" value="Porin_dom_sf"/>
</dbReference>
<dbReference type="SUPFAM" id="SSF56935">
    <property type="entry name" value="Porins"/>
    <property type="match status" value="1"/>
</dbReference>
<reference evidence="1" key="1">
    <citation type="submission" date="2016-02" db="EMBL/GenBank/DDBJ databases">
        <title>Halorhodospira halochloris DSM-1059 complete genome, version 2.</title>
        <authorList>
            <person name="Tsukatani Y."/>
        </authorList>
    </citation>
    <scope>NUCLEOTIDE SEQUENCE</scope>
    <source>
        <strain evidence="1">DSM 1059</strain>
    </source>
</reference>
<evidence type="ECO:0000313" key="1">
    <source>
        <dbReference type="EMBL" id="BAU57693.2"/>
    </source>
</evidence>
<dbReference type="Pfam" id="PF07396">
    <property type="entry name" value="Porin_O_P"/>
    <property type="match status" value="1"/>
</dbReference>
<dbReference type="RefSeq" id="WP_231902028.1">
    <property type="nucleotide sequence ID" value="NZ_AP017372.2"/>
</dbReference>
<accession>A0A0X8XA43</accession>
<dbReference type="InterPro" id="IPR010870">
    <property type="entry name" value="Porin_O/P"/>
</dbReference>
<organism evidence="1 2">
    <name type="scientific">Halorhodospira halochloris</name>
    <name type="common">Ectothiorhodospira halochloris</name>
    <dbReference type="NCBI Taxonomy" id="1052"/>
    <lineage>
        <taxon>Bacteria</taxon>
        <taxon>Pseudomonadati</taxon>
        <taxon>Pseudomonadota</taxon>
        <taxon>Gammaproteobacteria</taxon>
        <taxon>Chromatiales</taxon>
        <taxon>Ectothiorhodospiraceae</taxon>
        <taxon>Halorhodospira</taxon>
    </lineage>
</organism>
<keyword evidence="2" id="KW-1185">Reference proteome</keyword>
<dbReference type="KEGG" id="hhk:HH1059_09960"/>
<sequence length="386" mass="42792">MRKMSPNARRLSALTIVGTGLGLSMPVLASYPDLDVRGRLMIDYHHIDEDEQDFVNGFNNRRARIGVTGDLAEDWDGRIEVDYGGGSLGINDFRMRWALPNDDRLWIGQYKVPMGFQELTSSRFISLIERSSPSNVFTIARRVGVAYEHSRDTYGIKSMFFGSGIGDDQDPDPDEKDFSGDQPLGLAARGYFAPHIGDAARLHLGLSVAYEDHDDPQDINFRDRPELRDGDGGTRILDGDVKGVEDITRLGLEAVYAAGPLTVEAEYLRAMINNDNGDDPTFDGWHIQGSYMLTGETRPYSPTGFGAVVPNSTSGAWELAARISNIDLNDSGIDGGEQQNYTLGVNYYVSEHIRIMGNVVFADVDFDDDTRDDSPTLIGARAQWWF</sequence>
<dbReference type="Gene3D" id="2.40.160.10">
    <property type="entry name" value="Porin"/>
    <property type="match status" value="1"/>
</dbReference>
<evidence type="ECO:0000313" key="2">
    <source>
        <dbReference type="Proteomes" id="UP000218890"/>
    </source>
</evidence>